<protein>
    <recommendedName>
        <fullName evidence="4">Secretion system C-terminal sorting domain-containing protein</fullName>
    </recommendedName>
</protein>
<accession>A0A2S7SSQ7</accession>
<feature type="chain" id="PRO_5015684196" description="Secretion system C-terminal sorting domain-containing protein" evidence="1">
    <location>
        <begin position="20"/>
        <end position="123"/>
    </location>
</feature>
<organism evidence="2 3">
    <name type="scientific">Flavipsychrobacter stenotrophus</name>
    <dbReference type="NCBI Taxonomy" id="2077091"/>
    <lineage>
        <taxon>Bacteria</taxon>
        <taxon>Pseudomonadati</taxon>
        <taxon>Bacteroidota</taxon>
        <taxon>Chitinophagia</taxon>
        <taxon>Chitinophagales</taxon>
        <taxon>Chitinophagaceae</taxon>
        <taxon>Flavipsychrobacter</taxon>
    </lineage>
</organism>
<dbReference type="RefSeq" id="WP_105039952.1">
    <property type="nucleotide sequence ID" value="NZ_PPSL01000004.1"/>
</dbReference>
<keyword evidence="1" id="KW-0732">Signal</keyword>
<reference evidence="2 3" key="1">
    <citation type="submission" date="2018-01" db="EMBL/GenBank/DDBJ databases">
        <title>A novel member of the phylum Bacteroidetes isolated from glacier ice.</title>
        <authorList>
            <person name="Liu Q."/>
            <person name="Xin Y.-H."/>
        </authorList>
    </citation>
    <scope>NUCLEOTIDE SEQUENCE [LARGE SCALE GENOMIC DNA]</scope>
    <source>
        <strain evidence="2 3">RB1R16</strain>
    </source>
</reference>
<dbReference type="AlphaFoldDB" id="A0A2S7SSQ7"/>
<dbReference type="NCBIfam" id="TIGR04183">
    <property type="entry name" value="Por_Secre_tail"/>
    <property type="match status" value="1"/>
</dbReference>
<sequence length="123" mass="13752">MKRIIIICALVAGFNAVQAQTSDRSYASTARIKSPKAKPTVKHDNIFEGTEMARSKGSISFSNLPDMTKAPWAVITDEKGDLIKQSRVLPEESIDIHKLSKGMYFVSLVYKNKTEKAFMLEIE</sequence>
<feature type="signal peptide" evidence="1">
    <location>
        <begin position="1"/>
        <end position="19"/>
    </location>
</feature>
<evidence type="ECO:0000313" key="2">
    <source>
        <dbReference type="EMBL" id="PQJ09943.1"/>
    </source>
</evidence>
<evidence type="ECO:0000256" key="1">
    <source>
        <dbReference type="SAM" id="SignalP"/>
    </source>
</evidence>
<comment type="caution">
    <text evidence="2">The sequence shown here is derived from an EMBL/GenBank/DDBJ whole genome shotgun (WGS) entry which is preliminary data.</text>
</comment>
<dbReference type="Proteomes" id="UP000239872">
    <property type="component" value="Unassembled WGS sequence"/>
</dbReference>
<dbReference type="EMBL" id="PPSL01000004">
    <property type="protein sequence ID" value="PQJ09943.1"/>
    <property type="molecule type" value="Genomic_DNA"/>
</dbReference>
<dbReference type="InterPro" id="IPR026444">
    <property type="entry name" value="Secre_tail"/>
</dbReference>
<keyword evidence="3" id="KW-1185">Reference proteome</keyword>
<name>A0A2S7SSQ7_9BACT</name>
<proteinExistence type="predicted"/>
<gene>
    <name evidence="2" type="ORF">CJD36_014670</name>
</gene>
<evidence type="ECO:0008006" key="4">
    <source>
        <dbReference type="Google" id="ProtNLM"/>
    </source>
</evidence>
<evidence type="ECO:0000313" key="3">
    <source>
        <dbReference type="Proteomes" id="UP000239872"/>
    </source>
</evidence>